<accession>A0ABS3FM46</accession>
<dbReference type="Pfam" id="PF00535">
    <property type="entry name" value="Glycos_transf_2"/>
    <property type="match status" value="1"/>
</dbReference>
<proteinExistence type="predicted"/>
<dbReference type="EMBL" id="JAFLQW010000057">
    <property type="protein sequence ID" value="MBO0347972.1"/>
    <property type="molecule type" value="Genomic_DNA"/>
</dbReference>
<dbReference type="CDD" id="cd00761">
    <property type="entry name" value="Glyco_tranf_GTA_type"/>
    <property type="match status" value="1"/>
</dbReference>
<keyword evidence="3" id="KW-1185">Reference proteome</keyword>
<evidence type="ECO:0000313" key="2">
    <source>
        <dbReference type="EMBL" id="MBO0347972.1"/>
    </source>
</evidence>
<reference evidence="2 3" key="1">
    <citation type="submission" date="2021-03" db="EMBL/GenBank/DDBJ databases">
        <title>Metabolic Capacity of the Antarctic Cyanobacterium Phormidium pseudopriestleyi that Sustains Oxygenic Photosynthesis in the Presence of Hydrogen Sulfide.</title>
        <authorList>
            <person name="Lumian J.E."/>
            <person name="Jungblut A.D."/>
            <person name="Dillon M.L."/>
            <person name="Hawes I."/>
            <person name="Doran P.T."/>
            <person name="Mackey T.J."/>
            <person name="Dick G.J."/>
            <person name="Grettenberger C.L."/>
            <person name="Sumner D.Y."/>
        </authorList>
    </citation>
    <scope>NUCLEOTIDE SEQUENCE [LARGE SCALE GENOMIC DNA]</scope>
    <source>
        <strain evidence="2 3">FRX01</strain>
    </source>
</reference>
<evidence type="ECO:0000313" key="3">
    <source>
        <dbReference type="Proteomes" id="UP000664844"/>
    </source>
</evidence>
<dbReference type="InterPro" id="IPR001173">
    <property type="entry name" value="Glyco_trans_2-like"/>
</dbReference>
<sequence length="323" mass="36805">MNPEIIPQPMPPNFLPQISVVVPVYNGEEDLPDLIDCLRSQTYPPNQVEYILVDNNSSDRTPTLLQDALQNTREITLRPDREPQIQSSYAARNTGIRAATGEFIAFTDADCRPEPNWLLSLIQPFVNPKIGIVVGEIAALPGKTLLEQHSEREETLSQKHTLAHPFCPYGQTANLGIRRSIFAEIGLFRSYLTTGGDADICWRILRETEWRLEFAPTAIVKHRHRTTLKELQSQWRRYGTSNRYLHELHGIELMRELDQREYLYRLTRWVLKELPLNTLKAVAKKATLADILSTPIGLICVKARSQGQRSANLSETARKIDSL</sequence>
<organism evidence="2 3">
    <name type="scientific">Phormidium pseudopriestleyi FRX01</name>
    <dbReference type="NCBI Taxonomy" id="1759528"/>
    <lineage>
        <taxon>Bacteria</taxon>
        <taxon>Bacillati</taxon>
        <taxon>Cyanobacteriota</taxon>
        <taxon>Cyanophyceae</taxon>
        <taxon>Oscillatoriophycideae</taxon>
        <taxon>Oscillatoriales</taxon>
        <taxon>Oscillatoriaceae</taxon>
        <taxon>Phormidium</taxon>
    </lineage>
</organism>
<dbReference type="SUPFAM" id="SSF53448">
    <property type="entry name" value="Nucleotide-diphospho-sugar transferases"/>
    <property type="match status" value="1"/>
</dbReference>
<dbReference type="Proteomes" id="UP000664844">
    <property type="component" value="Unassembled WGS sequence"/>
</dbReference>
<gene>
    <name evidence="2" type="ORF">J0895_02400</name>
</gene>
<evidence type="ECO:0000259" key="1">
    <source>
        <dbReference type="Pfam" id="PF00535"/>
    </source>
</evidence>
<dbReference type="Gene3D" id="3.90.550.10">
    <property type="entry name" value="Spore Coat Polysaccharide Biosynthesis Protein SpsA, Chain A"/>
    <property type="match status" value="1"/>
</dbReference>
<dbReference type="InterPro" id="IPR050834">
    <property type="entry name" value="Glycosyltransf_2"/>
</dbReference>
<dbReference type="InterPro" id="IPR029044">
    <property type="entry name" value="Nucleotide-diphossugar_trans"/>
</dbReference>
<dbReference type="RefSeq" id="WP_207086545.1">
    <property type="nucleotide sequence ID" value="NZ_JAFLQW010000057.1"/>
</dbReference>
<feature type="domain" description="Glycosyltransferase 2-like" evidence="1">
    <location>
        <begin position="19"/>
        <end position="183"/>
    </location>
</feature>
<comment type="caution">
    <text evidence="2">The sequence shown here is derived from an EMBL/GenBank/DDBJ whole genome shotgun (WGS) entry which is preliminary data.</text>
</comment>
<dbReference type="PANTHER" id="PTHR43685:SF2">
    <property type="entry name" value="GLYCOSYLTRANSFERASE 2-LIKE DOMAIN-CONTAINING PROTEIN"/>
    <property type="match status" value="1"/>
</dbReference>
<dbReference type="PANTHER" id="PTHR43685">
    <property type="entry name" value="GLYCOSYLTRANSFERASE"/>
    <property type="match status" value="1"/>
</dbReference>
<protein>
    <submittedName>
        <fullName evidence="2">Glycosyltransferase</fullName>
    </submittedName>
</protein>
<name>A0ABS3FM46_9CYAN</name>